<proteinExistence type="predicted"/>
<evidence type="ECO:0000313" key="3">
    <source>
        <dbReference type="Proteomes" id="UP000540656"/>
    </source>
</evidence>
<evidence type="ECO:0000313" key="2">
    <source>
        <dbReference type="EMBL" id="NYG59492.1"/>
    </source>
</evidence>
<evidence type="ECO:0000256" key="1">
    <source>
        <dbReference type="SAM" id="SignalP"/>
    </source>
</evidence>
<dbReference type="Proteomes" id="UP000540656">
    <property type="component" value="Unassembled WGS sequence"/>
</dbReference>
<protein>
    <recommendedName>
        <fullName evidence="4">Exo-alpha-sialidase</fullName>
    </recommendedName>
</protein>
<sequence>MRTKRSGIVLTLATVLAVTLLDVGGTANADPQGDEPPTMAEKKLAEELSSESLQTEEQPVQEIEQLSAARKAAAAKEVRLTSNGAWSWYMDPRVLESSRATYLGYVARSGSVMLTSVRHSDALMTTTTLRARQERDDHNAPALVQTPGRKIVAFWAGHALAPVRYRISRGADDISAMSATRSLKGSGLENAPATYVQAFYLRGSGRPYHLLTRRDSDRMWMLTTSKDLRTWSKAVEVIKRPSWNVDTWPYVEATSDGWRRIHLTMTDGHPSNDVDTSLFHMYYRTDDHTLRRSSGSVITTLSATRQRPANPRLGTTIYNGRSIDGRVRVYDVALADGRPAVVFTTIDRSVSARTYTHKWSRLGYDGRWKTYTLARRRGSPRGLAIDSGDGYKVHLVNGVGGDDQVHELNTPDHGRTWTATPISGAASDLRNPTSPWGAAQKFSVLWMKGRYDGFRDFRTGIRGSTTGHIPITLGLSVPSDWRRTGRVTGIARQGIGGPREAWLKVWLLVKEPGGKQRWVRSATTSSTGRVSVPVNRFYKRGTTLRLYTSGDAERGAAYSSVFTVR</sequence>
<dbReference type="Pfam" id="PF15892">
    <property type="entry name" value="BNR_4"/>
    <property type="match status" value="1"/>
</dbReference>
<dbReference type="RefSeq" id="WP_179502534.1">
    <property type="nucleotide sequence ID" value="NZ_JACCAA010000001.1"/>
</dbReference>
<reference evidence="2 3" key="1">
    <citation type="submission" date="2020-07" db="EMBL/GenBank/DDBJ databases">
        <title>Sequencing the genomes of 1000 actinobacteria strains.</title>
        <authorList>
            <person name="Klenk H.-P."/>
        </authorList>
    </citation>
    <scope>NUCLEOTIDE SEQUENCE [LARGE SCALE GENOMIC DNA]</scope>
    <source>
        <strain evidence="2 3">DSM 23819</strain>
    </source>
</reference>
<keyword evidence="1" id="KW-0732">Signal</keyword>
<gene>
    <name evidence="2" type="ORF">BJ980_002415</name>
</gene>
<comment type="caution">
    <text evidence="2">The sequence shown here is derived from an EMBL/GenBank/DDBJ whole genome shotgun (WGS) entry which is preliminary data.</text>
</comment>
<organism evidence="2 3">
    <name type="scientific">Nocardioides daedukensis</name>
    <dbReference type="NCBI Taxonomy" id="634462"/>
    <lineage>
        <taxon>Bacteria</taxon>
        <taxon>Bacillati</taxon>
        <taxon>Actinomycetota</taxon>
        <taxon>Actinomycetes</taxon>
        <taxon>Propionibacteriales</taxon>
        <taxon>Nocardioidaceae</taxon>
        <taxon>Nocardioides</taxon>
    </lineage>
</organism>
<dbReference type="EMBL" id="JACCAA010000001">
    <property type="protein sequence ID" value="NYG59492.1"/>
    <property type="molecule type" value="Genomic_DNA"/>
</dbReference>
<name>A0A7Y9S2T7_9ACTN</name>
<keyword evidence="3" id="KW-1185">Reference proteome</keyword>
<feature type="signal peptide" evidence="1">
    <location>
        <begin position="1"/>
        <end position="29"/>
    </location>
</feature>
<feature type="chain" id="PRO_5031552840" description="Exo-alpha-sialidase" evidence="1">
    <location>
        <begin position="30"/>
        <end position="565"/>
    </location>
</feature>
<evidence type="ECO:0008006" key="4">
    <source>
        <dbReference type="Google" id="ProtNLM"/>
    </source>
</evidence>
<dbReference type="AlphaFoldDB" id="A0A7Y9S2T7"/>
<accession>A0A7Y9S2T7</accession>